<evidence type="ECO:0000256" key="4">
    <source>
        <dbReference type="ARBA" id="ARBA00023136"/>
    </source>
</evidence>
<feature type="transmembrane region" description="Helical" evidence="5">
    <location>
        <begin position="31"/>
        <end position="50"/>
    </location>
</feature>
<dbReference type="RefSeq" id="WP_213497328.1">
    <property type="nucleotide sequence ID" value="NZ_CP074694.1"/>
</dbReference>
<name>A0A8E6B786_9BACT</name>
<feature type="transmembrane region" description="Helical" evidence="5">
    <location>
        <begin position="71"/>
        <end position="91"/>
    </location>
</feature>
<dbReference type="GO" id="GO:0140359">
    <property type="term" value="F:ABC-type transporter activity"/>
    <property type="evidence" value="ECO:0007669"/>
    <property type="project" value="InterPro"/>
</dbReference>
<keyword evidence="3 5" id="KW-1133">Transmembrane helix</keyword>
<proteinExistence type="predicted"/>
<evidence type="ECO:0000259" key="6">
    <source>
        <dbReference type="Pfam" id="PF01061"/>
    </source>
</evidence>
<feature type="transmembrane region" description="Helical" evidence="5">
    <location>
        <begin position="155"/>
        <end position="175"/>
    </location>
</feature>
<dbReference type="AlphaFoldDB" id="A0A8E6B786"/>
<dbReference type="EMBL" id="CP074694">
    <property type="protein sequence ID" value="QVL32436.1"/>
    <property type="molecule type" value="Genomic_DNA"/>
</dbReference>
<dbReference type="KEGG" id="tsph:KIH39_00520"/>
<evidence type="ECO:0000313" key="8">
    <source>
        <dbReference type="Proteomes" id="UP000676194"/>
    </source>
</evidence>
<reference evidence="7" key="1">
    <citation type="submission" date="2021-05" db="EMBL/GenBank/DDBJ databases">
        <title>Complete genome sequence of the cellulolytic planctomycete Telmatocola sphagniphila SP2T and characterization of the first cellulase from planctomycetes.</title>
        <authorList>
            <person name="Rakitin A.L."/>
            <person name="Beletsky A.V."/>
            <person name="Naumoff D.G."/>
            <person name="Kulichevskaya I.S."/>
            <person name="Mardanov A.V."/>
            <person name="Ravin N.V."/>
            <person name="Dedysh S.N."/>
        </authorList>
    </citation>
    <scope>NUCLEOTIDE SEQUENCE</scope>
    <source>
        <strain evidence="7">SP2T</strain>
    </source>
</reference>
<keyword evidence="4 5" id="KW-0472">Membrane</keyword>
<sequence>MEASEPILIYRRWLPYWAVLQTDLRQTLRSWVYLLWVIVSVLAMGGYLLYRFGLHNEMGAEQKASIQTTDLFRWLIMGSLSLIVILTVSSISSERGTLADSVLSRGISRYQYFLAKLHSRCFVVLGTMTILCSIVFFCSYLLFKDDLSIEGGFKAILAICAVMLGIVSIGVTIGALTQSTVFGITVLWISLMALGILLKELPEAYLSPIKSLKQLESTLKGIGSIQIFQELFITSAIVTAVSTLLGMIVFSRKDV</sequence>
<keyword evidence="8" id="KW-1185">Reference proteome</keyword>
<dbReference type="Pfam" id="PF01061">
    <property type="entry name" value="ABC2_membrane"/>
    <property type="match status" value="1"/>
</dbReference>
<protein>
    <submittedName>
        <fullName evidence="7">ABC transporter permease</fullName>
    </submittedName>
</protein>
<keyword evidence="2 5" id="KW-0812">Transmembrane</keyword>
<feature type="transmembrane region" description="Helical" evidence="5">
    <location>
        <begin position="181"/>
        <end position="198"/>
    </location>
</feature>
<feature type="domain" description="ABC-2 type transporter transmembrane" evidence="6">
    <location>
        <begin position="16"/>
        <end position="193"/>
    </location>
</feature>
<evidence type="ECO:0000313" key="7">
    <source>
        <dbReference type="EMBL" id="QVL32436.1"/>
    </source>
</evidence>
<evidence type="ECO:0000256" key="3">
    <source>
        <dbReference type="ARBA" id="ARBA00022989"/>
    </source>
</evidence>
<organism evidence="7 8">
    <name type="scientific">Telmatocola sphagniphila</name>
    <dbReference type="NCBI Taxonomy" id="1123043"/>
    <lineage>
        <taxon>Bacteria</taxon>
        <taxon>Pseudomonadati</taxon>
        <taxon>Planctomycetota</taxon>
        <taxon>Planctomycetia</taxon>
        <taxon>Gemmatales</taxon>
        <taxon>Gemmataceae</taxon>
    </lineage>
</organism>
<dbReference type="InterPro" id="IPR013525">
    <property type="entry name" value="ABC2_TM"/>
</dbReference>
<gene>
    <name evidence="7" type="ORF">KIH39_00520</name>
</gene>
<feature type="transmembrane region" description="Helical" evidence="5">
    <location>
        <begin position="122"/>
        <end position="143"/>
    </location>
</feature>
<dbReference type="Proteomes" id="UP000676194">
    <property type="component" value="Chromosome"/>
</dbReference>
<accession>A0A8E6B786</accession>
<evidence type="ECO:0000256" key="5">
    <source>
        <dbReference type="SAM" id="Phobius"/>
    </source>
</evidence>
<feature type="transmembrane region" description="Helical" evidence="5">
    <location>
        <begin position="231"/>
        <end position="250"/>
    </location>
</feature>
<dbReference type="GO" id="GO:0016020">
    <property type="term" value="C:membrane"/>
    <property type="evidence" value="ECO:0007669"/>
    <property type="project" value="UniProtKB-SubCell"/>
</dbReference>
<evidence type="ECO:0000256" key="1">
    <source>
        <dbReference type="ARBA" id="ARBA00004141"/>
    </source>
</evidence>
<comment type="subcellular location">
    <subcellularLocation>
        <location evidence="1">Membrane</location>
        <topology evidence="1">Multi-pass membrane protein</topology>
    </subcellularLocation>
</comment>
<evidence type="ECO:0000256" key="2">
    <source>
        <dbReference type="ARBA" id="ARBA00022692"/>
    </source>
</evidence>